<gene>
    <name evidence="1" type="ORF">KJP28_10375</name>
</gene>
<dbReference type="EMBL" id="JAHUZE010000002">
    <property type="protein sequence ID" value="MBV7379334.1"/>
    <property type="molecule type" value="Genomic_DNA"/>
</dbReference>
<comment type="caution">
    <text evidence="1">The sequence shown here is derived from an EMBL/GenBank/DDBJ whole genome shotgun (WGS) entry which is preliminary data.</text>
</comment>
<evidence type="ECO:0000313" key="2">
    <source>
        <dbReference type="Proteomes" id="UP000756530"/>
    </source>
</evidence>
<keyword evidence="2" id="KW-1185">Reference proteome</keyword>
<proteinExistence type="predicted"/>
<reference evidence="1 2" key="1">
    <citation type="submission" date="2021-05" db="EMBL/GenBank/DDBJ databases">
        <title>Culturable bacteria isolated from Daya Bay.</title>
        <authorList>
            <person name="Zheng W."/>
            <person name="Yu S."/>
            <person name="Huang Y."/>
        </authorList>
    </citation>
    <scope>NUCLEOTIDE SEQUENCE [LARGE SCALE GENOMIC DNA]</scope>
    <source>
        <strain evidence="1 2">DP4N28-5</strain>
    </source>
</reference>
<sequence length="309" mass="33452">MRPGAFSPATPSLLTLAVILSAVLIFVAGPGWSQTGKNGWQVFPTEDKTECVVGRTEAPFTLFFESNFNDDDRHALVVINKSWSLEREVELARLELVGRGGISVPTVFSENRISLVFPAKDDANNARLLTALGKTDTVEVLSDRLPDGGKISLPVSGFADVPALYDKCVASIGLDAELAGLRDRRSELVQAKCDAALEYVTLNVMLTDDYDDEQRGKIRDISNSFDECGQPVMGRAVRAAMLDKDYNAASGDLGDLCVRGYVPACHFGAVLGGYGKNPRVTSGAARSTLNQLCRDGLQLSCTVRDDWNR</sequence>
<organism evidence="1 2">
    <name type="scientific">Maritimibacter dapengensis</name>
    <dbReference type="NCBI Taxonomy" id="2836868"/>
    <lineage>
        <taxon>Bacteria</taxon>
        <taxon>Pseudomonadati</taxon>
        <taxon>Pseudomonadota</taxon>
        <taxon>Alphaproteobacteria</taxon>
        <taxon>Rhodobacterales</taxon>
        <taxon>Roseobacteraceae</taxon>
        <taxon>Maritimibacter</taxon>
    </lineage>
</organism>
<name>A0ABS6T2J2_9RHOB</name>
<evidence type="ECO:0000313" key="1">
    <source>
        <dbReference type="EMBL" id="MBV7379334.1"/>
    </source>
</evidence>
<protein>
    <submittedName>
        <fullName evidence="1">Uncharacterized protein</fullName>
    </submittedName>
</protein>
<dbReference type="RefSeq" id="WP_218392472.1">
    <property type="nucleotide sequence ID" value="NZ_JAHUZE010000002.1"/>
</dbReference>
<accession>A0ABS6T2J2</accession>
<dbReference type="Proteomes" id="UP000756530">
    <property type="component" value="Unassembled WGS sequence"/>
</dbReference>